<dbReference type="Gene3D" id="1.10.530.10">
    <property type="match status" value="1"/>
</dbReference>
<dbReference type="HOGENOM" id="CLU_1438988_0_0_7"/>
<dbReference type="KEGG" id="dma:DMR_25140"/>
<organism evidence="3 4">
    <name type="scientific">Solidesulfovibrio magneticus (strain ATCC 700980 / DSM 13731 / RS-1)</name>
    <name type="common">Desulfovibrio magneticus</name>
    <dbReference type="NCBI Taxonomy" id="573370"/>
    <lineage>
        <taxon>Bacteria</taxon>
        <taxon>Pseudomonadati</taxon>
        <taxon>Thermodesulfobacteriota</taxon>
        <taxon>Desulfovibrionia</taxon>
        <taxon>Desulfovibrionales</taxon>
        <taxon>Desulfovibrionaceae</taxon>
        <taxon>Solidesulfovibrio</taxon>
    </lineage>
</organism>
<reference evidence="3 4" key="1">
    <citation type="journal article" date="2009" name="Genome Res.">
        <title>Whole genome sequence of Desulfovibrio magneticus strain RS-1 revealed common gene clusters in magnetotactic bacteria.</title>
        <authorList>
            <person name="Nakazawa H."/>
            <person name="Arakaki A."/>
            <person name="Narita-Yamada S."/>
            <person name="Yashiro I."/>
            <person name="Jinno K."/>
            <person name="Aoki N."/>
            <person name="Tsuruyama A."/>
            <person name="Okamura Y."/>
            <person name="Tanikawa S."/>
            <person name="Fujita N."/>
            <person name="Takeyama H."/>
            <person name="Matsunaga T."/>
        </authorList>
    </citation>
    <scope>NUCLEOTIDE SEQUENCE [LARGE SCALE GENOMIC DNA]</scope>
    <source>
        <strain evidence="4">ATCC 700980 / DSM 13731 / RS-1</strain>
    </source>
</reference>
<sequence length="218" mass="24233">MVRIGLQGRPPPAPRSFRFRPGHGGRPTEAAMSFFGVTQEQIRQLSEEAAHVHGLPPQIVYAVIRHESGGGNVWAWNPEPKYRYFWDCRLKKPFRAVTDAEIASERPPADFQAAARGVDPDCEWWGQQASWGLMQMMGAVARERGFDGAFLNELHDPKLNIDIGCRHLAGYAKRYLASLGWEGVLRAYNGGPYAATHNTNPQYPPKVAAFIEGGLPHA</sequence>
<feature type="domain" description="Transglycosylase SLT" evidence="2">
    <location>
        <begin position="129"/>
        <end position="196"/>
    </location>
</feature>
<evidence type="ECO:0000313" key="3">
    <source>
        <dbReference type="EMBL" id="BAH76005.1"/>
    </source>
</evidence>
<dbReference type="InterPro" id="IPR008258">
    <property type="entry name" value="Transglycosylase_SLT_dom_1"/>
</dbReference>
<dbReference type="STRING" id="573370.DMR_25140"/>
<dbReference type="EMBL" id="AP010904">
    <property type="protein sequence ID" value="BAH76005.1"/>
    <property type="molecule type" value="Genomic_DNA"/>
</dbReference>
<gene>
    <name evidence="3" type="ordered locus">DMR_25140</name>
</gene>
<dbReference type="eggNOG" id="COG0741">
    <property type="taxonomic scope" value="Bacteria"/>
</dbReference>
<proteinExistence type="predicted"/>
<name>C4XTK8_SOLM1</name>
<feature type="region of interest" description="Disordered" evidence="1">
    <location>
        <begin position="1"/>
        <end position="23"/>
    </location>
</feature>
<dbReference type="SUPFAM" id="SSF53955">
    <property type="entry name" value="Lysozyme-like"/>
    <property type="match status" value="1"/>
</dbReference>
<evidence type="ECO:0000259" key="2">
    <source>
        <dbReference type="Pfam" id="PF01464"/>
    </source>
</evidence>
<dbReference type="InterPro" id="IPR023346">
    <property type="entry name" value="Lysozyme-like_dom_sf"/>
</dbReference>
<dbReference type="AlphaFoldDB" id="C4XTK8"/>
<dbReference type="CDD" id="cd00254">
    <property type="entry name" value="LT-like"/>
    <property type="match status" value="1"/>
</dbReference>
<protein>
    <recommendedName>
        <fullName evidence="2">Transglycosylase SLT domain-containing protein</fullName>
    </recommendedName>
</protein>
<evidence type="ECO:0000256" key="1">
    <source>
        <dbReference type="SAM" id="MobiDB-lite"/>
    </source>
</evidence>
<evidence type="ECO:0000313" key="4">
    <source>
        <dbReference type="Proteomes" id="UP000009071"/>
    </source>
</evidence>
<dbReference type="Proteomes" id="UP000009071">
    <property type="component" value="Chromosome"/>
</dbReference>
<keyword evidence="4" id="KW-1185">Reference proteome</keyword>
<accession>C4XTK8</accession>
<dbReference type="Pfam" id="PF01464">
    <property type="entry name" value="SLT"/>
    <property type="match status" value="1"/>
</dbReference>